<dbReference type="OrthoDB" id="194534at2157"/>
<keyword evidence="3" id="KW-1185">Reference proteome</keyword>
<gene>
    <name evidence="2" type="ORF">GS429_21595</name>
</gene>
<dbReference type="EMBL" id="WUYX01000071">
    <property type="protein sequence ID" value="MXV64621.1"/>
    <property type="molecule type" value="Genomic_DNA"/>
</dbReference>
<dbReference type="Proteomes" id="UP000434101">
    <property type="component" value="Unassembled WGS sequence"/>
</dbReference>
<comment type="caution">
    <text evidence="2">The sequence shown here is derived from an EMBL/GenBank/DDBJ whole genome shotgun (WGS) entry which is preliminary data.</text>
</comment>
<protein>
    <submittedName>
        <fullName evidence="2">Uncharacterized protein</fullName>
    </submittedName>
</protein>
<organism evidence="2 3">
    <name type="scientific">Natronorubrum halalkaliphilum</name>
    <dbReference type="NCBI Taxonomy" id="2691917"/>
    <lineage>
        <taxon>Archaea</taxon>
        <taxon>Methanobacteriati</taxon>
        <taxon>Methanobacteriota</taxon>
        <taxon>Stenosarchaea group</taxon>
        <taxon>Halobacteria</taxon>
        <taxon>Halobacteriales</taxon>
        <taxon>Natrialbaceae</taxon>
        <taxon>Natronorubrum</taxon>
    </lineage>
</organism>
<reference evidence="2 3" key="1">
    <citation type="submission" date="2020-01" db="EMBL/GenBank/DDBJ databases">
        <title>Natronorubrum sp. JWXQ-INN 674 isolated from Inner Mongolia Autonomous Region of China.</title>
        <authorList>
            <person name="Xue Q."/>
        </authorList>
    </citation>
    <scope>NUCLEOTIDE SEQUENCE [LARGE SCALE GENOMIC DNA]</scope>
    <source>
        <strain evidence="2 3">JWXQ-INN-674</strain>
    </source>
</reference>
<evidence type="ECO:0000313" key="3">
    <source>
        <dbReference type="Proteomes" id="UP000434101"/>
    </source>
</evidence>
<evidence type="ECO:0000313" key="2">
    <source>
        <dbReference type="EMBL" id="MXV64621.1"/>
    </source>
</evidence>
<accession>A0A6B0VRY4</accession>
<dbReference type="RefSeq" id="WP_160068083.1">
    <property type="nucleotide sequence ID" value="NZ_WUYX01000071.1"/>
</dbReference>
<evidence type="ECO:0000256" key="1">
    <source>
        <dbReference type="SAM" id="MobiDB-lite"/>
    </source>
</evidence>
<dbReference type="AlphaFoldDB" id="A0A6B0VRY4"/>
<name>A0A6B0VRY4_9EURY</name>
<feature type="region of interest" description="Disordered" evidence="1">
    <location>
        <begin position="205"/>
        <end position="245"/>
    </location>
</feature>
<proteinExistence type="predicted"/>
<feature type="compositionally biased region" description="Basic and acidic residues" evidence="1">
    <location>
        <begin position="228"/>
        <end position="245"/>
    </location>
</feature>
<sequence length="261" mass="28527">MDDIDAEVVEFEGGDPDDVEATVREYDGEHEYRVEVRCDSTVRQDDATVTLGIEASGIPTVALERKSGPIDVRCSPQQSGGFRSVNADDIVGPNPTTQDLSFTMDGRLSKGETVTIDLSGIIVSYDDAEITDIDGSHQHDSARFTERDGTSATIEFEPHNQLKAGDDVQITIDGVEIGWDGFGFAVFTESETGQQELSWFDIDRGGSAGTFETQTSDDDGPTTVTDSELERAVDESDEFDTRQELLDRFAETDDIRYVGAD</sequence>
<feature type="region of interest" description="Disordered" evidence="1">
    <location>
        <begin position="77"/>
        <end position="98"/>
    </location>
</feature>